<evidence type="ECO:0000313" key="1">
    <source>
        <dbReference type="EMBL" id="OAI06834.1"/>
    </source>
</evidence>
<proteinExistence type="predicted"/>
<dbReference type="SUPFAM" id="SSF54523">
    <property type="entry name" value="Pili subunits"/>
    <property type="match status" value="1"/>
</dbReference>
<evidence type="ECO:0000313" key="2">
    <source>
        <dbReference type="Proteomes" id="UP000078090"/>
    </source>
</evidence>
<dbReference type="AlphaFoldDB" id="A0A177MN66"/>
<dbReference type="Gene3D" id="3.30.700.10">
    <property type="entry name" value="Glycoprotein, Type 4 Pilin"/>
    <property type="match status" value="1"/>
</dbReference>
<dbReference type="GO" id="GO:0043683">
    <property type="term" value="P:type IV pilus assembly"/>
    <property type="evidence" value="ECO:0007669"/>
    <property type="project" value="InterPro"/>
</dbReference>
<accession>A0A177MN66</accession>
<organism evidence="1 2">
    <name type="scientific">Methylomonas methanica</name>
    <dbReference type="NCBI Taxonomy" id="421"/>
    <lineage>
        <taxon>Bacteria</taxon>
        <taxon>Pseudomonadati</taxon>
        <taxon>Pseudomonadota</taxon>
        <taxon>Gammaproteobacteria</taxon>
        <taxon>Methylococcales</taxon>
        <taxon>Methylococcaceae</taxon>
        <taxon>Methylomonas</taxon>
    </lineage>
</organism>
<dbReference type="Proteomes" id="UP000078090">
    <property type="component" value="Unassembled WGS sequence"/>
</dbReference>
<dbReference type="InterPro" id="IPR031982">
    <property type="entry name" value="PilE-like"/>
</dbReference>
<comment type="caution">
    <text evidence="1">The sequence shown here is derived from an EMBL/GenBank/DDBJ whole genome shotgun (WGS) entry which is preliminary data.</text>
</comment>
<dbReference type="InterPro" id="IPR045584">
    <property type="entry name" value="Pilin-like"/>
</dbReference>
<name>A0A177MN66_METMH</name>
<reference evidence="1 2" key="1">
    <citation type="submission" date="2016-03" db="EMBL/GenBank/DDBJ databases">
        <authorList>
            <person name="Ploux O."/>
        </authorList>
    </citation>
    <scope>NUCLEOTIDE SEQUENCE [LARGE SCALE GENOMIC DNA]</scope>
    <source>
        <strain evidence="1 2">R-45363</strain>
    </source>
</reference>
<sequence length="140" mass="14207">MVTVAIIGILAGIAIPSYQESVRKSRRADVKGVLLGLTNAMERRFTEANSFCDAAAGGAAVTGCGTATGDTGTPSIYTIPTETASFYTVEISAASANSYTLRAVPAGAQASDSCGTLLIDNTGSKTVASATLDASTCWSR</sequence>
<protein>
    <submittedName>
        <fullName evidence="1">Pilus assembly protein PilE</fullName>
    </submittedName>
</protein>
<dbReference type="EMBL" id="LUUG01000054">
    <property type="protein sequence ID" value="OAI06834.1"/>
    <property type="molecule type" value="Genomic_DNA"/>
</dbReference>
<gene>
    <name evidence="1" type="ORF">A1332_10505</name>
</gene>
<dbReference type="Pfam" id="PF16732">
    <property type="entry name" value="ComP_DUS"/>
    <property type="match status" value="1"/>
</dbReference>